<keyword evidence="7" id="KW-0119">Carbohydrate metabolism</keyword>
<evidence type="ECO:0000256" key="11">
    <source>
        <dbReference type="ARBA" id="ARBA00023326"/>
    </source>
</evidence>
<keyword evidence="4" id="KW-0336">GPI-anchor</keyword>
<organism evidence="18 19">
    <name type="scientific">Botryobasidium botryosum (strain FD-172 SS1)</name>
    <dbReference type="NCBI Taxonomy" id="930990"/>
    <lineage>
        <taxon>Eukaryota</taxon>
        <taxon>Fungi</taxon>
        <taxon>Dikarya</taxon>
        <taxon>Basidiomycota</taxon>
        <taxon>Agaricomycotina</taxon>
        <taxon>Agaricomycetes</taxon>
        <taxon>Cantharellales</taxon>
        <taxon>Botryobasidiaceae</taxon>
        <taxon>Botryobasidium</taxon>
    </lineage>
</organism>
<comment type="cofactor">
    <cofactor evidence="1">
        <name>Co(2+)</name>
        <dbReference type="ChEBI" id="CHEBI:48828"/>
    </cofactor>
</comment>
<dbReference type="EC" id="3.5.1.41" evidence="12"/>
<dbReference type="InterPro" id="IPR050248">
    <property type="entry name" value="Polysacc_deacetylase_ArnD"/>
</dbReference>
<dbReference type="Gene3D" id="3.20.20.370">
    <property type="entry name" value="Glycoside hydrolase/deacetylase"/>
    <property type="match status" value="1"/>
</dbReference>
<dbReference type="PANTHER" id="PTHR10587">
    <property type="entry name" value="GLYCOSYL TRANSFERASE-RELATED"/>
    <property type="match status" value="1"/>
</dbReference>
<dbReference type="InterPro" id="IPR002509">
    <property type="entry name" value="NODB_dom"/>
</dbReference>
<evidence type="ECO:0000259" key="17">
    <source>
        <dbReference type="PROSITE" id="PS51677"/>
    </source>
</evidence>
<keyword evidence="4" id="KW-0325">Glycoprotein</keyword>
<gene>
    <name evidence="18" type="ORF">BOTBODRAFT_114187</name>
</gene>
<evidence type="ECO:0000256" key="5">
    <source>
        <dbReference type="ARBA" id="ARBA00023024"/>
    </source>
</evidence>
<dbReference type="InterPro" id="IPR011330">
    <property type="entry name" value="Glyco_hydro/deAcase_b/a-brl"/>
</dbReference>
<evidence type="ECO:0000256" key="1">
    <source>
        <dbReference type="ARBA" id="ARBA00001941"/>
    </source>
</evidence>
<dbReference type="GO" id="GO:0098552">
    <property type="term" value="C:side of membrane"/>
    <property type="evidence" value="ECO:0007669"/>
    <property type="project" value="UniProtKB-KW"/>
</dbReference>
<evidence type="ECO:0000313" key="18">
    <source>
        <dbReference type="EMBL" id="KDQ11580.1"/>
    </source>
</evidence>
<reference evidence="19" key="1">
    <citation type="journal article" date="2014" name="Proc. Natl. Acad. Sci. U.S.A.">
        <title>Extensive sampling of basidiomycete genomes demonstrates inadequacy of the white-rot/brown-rot paradigm for wood decay fungi.</title>
        <authorList>
            <person name="Riley R."/>
            <person name="Salamov A.A."/>
            <person name="Brown D.W."/>
            <person name="Nagy L.G."/>
            <person name="Floudas D."/>
            <person name="Held B.W."/>
            <person name="Levasseur A."/>
            <person name="Lombard V."/>
            <person name="Morin E."/>
            <person name="Otillar R."/>
            <person name="Lindquist E.A."/>
            <person name="Sun H."/>
            <person name="LaButti K.M."/>
            <person name="Schmutz J."/>
            <person name="Jabbour D."/>
            <person name="Luo H."/>
            <person name="Baker S.E."/>
            <person name="Pisabarro A.G."/>
            <person name="Walton J.D."/>
            <person name="Blanchette R.A."/>
            <person name="Henrissat B."/>
            <person name="Martin F."/>
            <person name="Cullen D."/>
            <person name="Hibbett D.S."/>
            <person name="Grigoriev I.V."/>
        </authorList>
    </citation>
    <scope>NUCLEOTIDE SEQUENCE [LARGE SCALE GENOMIC DNA]</scope>
    <source>
        <strain evidence="19">FD-172 SS1</strain>
    </source>
</reference>
<keyword evidence="9" id="KW-0449">Lipoprotein</keyword>
<evidence type="ECO:0000256" key="6">
    <source>
        <dbReference type="ARBA" id="ARBA00023136"/>
    </source>
</evidence>
<feature type="domain" description="NodB homology" evidence="17">
    <location>
        <begin position="131"/>
        <end position="323"/>
    </location>
</feature>
<keyword evidence="15" id="KW-0812">Transmembrane</keyword>
<dbReference type="AlphaFoldDB" id="A0A067MA49"/>
<feature type="region of interest" description="Disordered" evidence="14">
    <location>
        <begin position="352"/>
        <end position="383"/>
    </location>
</feature>
<feature type="transmembrane region" description="Helical" evidence="15">
    <location>
        <begin position="404"/>
        <end position="427"/>
    </location>
</feature>
<keyword evidence="5" id="KW-0146">Chitin degradation</keyword>
<dbReference type="GO" id="GO:0009272">
    <property type="term" value="P:fungal-type cell wall biogenesis"/>
    <property type="evidence" value="ECO:0007669"/>
    <property type="project" value="UniProtKB-ARBA"/>
</dbReference>
<sequence length="428" mass="45353">MARASSALFLLVTFGAVAVSAGNWHHPRGHPVHDLFKRQNSTGGYPVVGSAAWTAAYPSNINTTTVPAAWMTAYTNAKNAGLIPDLAPTTMVNGNPTYAAGIDPMSATVCSSTDQCRINGTTTQIWDAPDGMVGVAFDDGPLPPSTILYPFLKQNNQPATHFFIGENIWQNPTIFQECLDDPLQDIAVHTWTHPYMTTQTDEQLLLELGLTIQIIHDSTGGRVPKFWRPPYGDSDVRVVAIAYYVFNLITVIWNQDSNDWQIGDTTDATGVYTDASVTANLTNWLTGPKSPGLIILEHELSNDTVNCFINTYPLHASNGWISKSIPDVLNQPWYLNSQNNTSPMVALDVAATPPSAVPAPPAPPSPSPAPAPPSTTAAGSSGAQVSAGVSGVAKSSSNNSTANGAGSIAAISTATLLGAALCSLVFWY</sequence>
<accession>A0A067MA49</accession>
<evidence type="ECO:0000313" key="19">
    <source>
        <dbReference type="Proteomes" id="UP000027195"/>
    </source>
</evidence>
<proteinExistence type="predicted"/>
<evidence type="ECO:0000256" key="8">
    <source>
        <dbReference type="ARBA" id="ARBA00023285"/>
    </source>
</evidence>
<keyword evidence="6 15" id="KW-0472">Membrane</keyword>
<feature type="signal peptide" evidence="16">
    <location>
        <begin position="1"/>
        <end position="21"/>
    </location>
</feature>
<evidence type="ECO:0000256" key="7">
    <source>
        <dbReference type="ARBA" id="ARBA00023277"/>
    </source>
</evidence>
<evidence type="ECO:0000256" key="15">
    <source>
        <dbReference type="SAM" id="Phobius"/>
    </source>
</evidence>
<feature type="compositionally biased region" description="Pro residues" evidence="14">
    <location>
        <begin position="355"/>
        <end position="373"/>
    </location>
</feature>
<keyword evidence="8" id="KW-0170">Cobalt</keyword>
<evidence type="ECO:0000256" key="12">
    <source>
        <dbReference type="ARBA" id="ARBA00024056"/>
    </source>
</evidence>
<evidence type="ECO:0000256" key="13">
    <source>
        <dbReference type="ARBA" id="ARBA00048494"/>
    </source>
</evidence>
<protein>
    <recommendedName>
        <fullName evidence="12">chitin deacetylase</fullName>
        <ecNumber evidence="12">3.5.1.41</ecNumber>
    </recommendedName>
</protein>
<feature type="compositionally biased region" description="Low complexity" evidence="14">
    <location>
        <begin position="374"/>
        <end position="383"/>
    </location>
</feature>
<dbReference type="Pfam" id="PF01522">
    <property type="entry name" value="Polysacc_deac_1"/>
    <property type="match status" value="1"/>
</dbReference>
<evidence type="ECO:0000256" key="3">
    <source>
        <dbReference type="ARBA" id="ARBA00022475"/>
    </source>
</evidence>
<dbReference type="OrthoDB" id="407355at2759"/>
<evidence type="ECO:0000256" key="2">
    <source>
        <dbReference type="ARBA" id="ARBA00004609"/>
    </source>
</evidence>
<dbReference type="InParanoid" id="A0A067MA49"/>
<comment type="catalytic activity">
    <reaction evidence="13">
        <text>[(1-&gt;4)-N-acetyl-beta-D-glucosaminyl](n) + n H2O = chitosan + n acetate</text>
        <dbReference type="Rhea" id="RHEA:10464"/>
        <dbReference type="Rhea" id="RHEA-COMP:9593"/>
        <dbReference type="Rhea" id="RHEA-COMP:9597"/>
        <dbReference type="ChEBI" id="CHEBI:15377"/>
        <dbReference type="ChEBI" id="CHEBI:17029"/>
        <dbReference type="ChEBI" id="CHEBI:30089"/>
        <dbReference type="ChEBI" id="CHEBI:57704"/>
        <dbReference type="EC" id="3.5.1.41"/>
    </reaction>
    <physiologicalReaction direction="left-to-right" evidence="13">
        <dbReference type="Rhea" id="RHEA:10465"/>
    </physiologicalReaction>
</comment>
<dbReference type="SUPFAM" id="SSF88713">
    <property type="entry name" value="Glycoside hydrolase/deacetylase"/>
    <property type="match status" value="1"/>
</dbReference>
<dbReference type="PROSITE" id="PS51677">
    <property type="entry name" value="NODB"/>
    <property type="match status" value="1"/>
</dbReference>
<dbReference type="GO" id="GO:0006032">
    <property type="term" value="P:chitin catabolic process"/>
    <property type="evidence" value="ECO:0007669"/>
    <property type="project" value="UniProtKB-KW"/>
</dbReference>
<dbReference type="EMBL" id="KL198057">
    <property type="protein sequence ID" value="KDQ11580.1"/>
    <property type="molecule type" value="Genomic_DNA"/>
</dbReference>
<evidence type="ECO:0000256" key="14">
    <source>
        <dbReference type="SAM" id="MobiDB-lite"/>
    </source>
</evidence>
<dbReference type="GO" id="GO:0004099">
    <property type="term" value="F:chitin deacetylase activity"/>
    <property type="evidence" value="ECO:0007669"/>
    <property type="project" value="UniProtKB-EC"/>
</dbReference>
<name>A0A067MA49_BOTB1</name>
<keyword evidence="19" id="KW-1185">Reference proteome</keyword>
<evidence type="ECO:0000256" key="9">
    <source>
        <dbReference type="ARBA" id="ARBA00023288"/>
    </source>
</evidence>
<feature type="chain" id="PRO_5001641224" description="chitin deacetylase" evidence="16">
    <location>
        <begin position="22"/>
        <end position="428"/>
    </location>
</feature>
<keyword evidence="15" id="KW-1133">Transmembrane helix</keyword>
<dbReference type="GO" id="GO:0005886">
    <property type="term" value="C:plasma membrane"/>
    <property type="evidence" value="ECO:0007669"/>
    <property type="project" value="UniProtKB-SubCell"/>
</dbReference>
<evidence type="ECO:0000256" key="4">
    <source>
        <dbReference type="ARBA" id="ARBA00022622"/>
    </source>
</evidence>
<dbReference type="STRING" id="930990.A0A067MA49"/>
<evidence type="ECO:0000256" key="16">
    <source>
        <dbReference type="SAM" id="SignalP"/>
    </source>
</evidence>
<comment type="subcellular location">
    <subcellularLocation>
        <location evidence="2">Cell membrane</location>
        <topology evidence="2">Lipid-anchor</topology>
        <topology evidence="2">GPI-anchor</topology>
    </subcellularLocation>
</comment>
<keyword evidence="10" id="KW-0961">Cell wall biogenesis/degradation</keyword>
<dbReference type="PANTHER" id="PTHR10587:SF135">
    <property type="entry name" value="CHITIN DEACETYLASE 3"/>
    <property type="match status" value="1"/>
</dbReference>
<keyword evidence="11" id="KW-0624">Polysaccharide degradation</keyword>
<dbReference type="HOGENOM" id="CLU_042090_2_0_1"/>
<dbReference type="GO" id="GO:0071555">
    <property type="term" value="P:cell wall organization"/>
    <property type="evidence" value="ECO:0007669"/>
    <property type="project" value="UniProtKB-KW"/>
</dbReference>
<dbReference type="Proteomes" id="UP000027195">
    <property type="component" value="Unassembled WGS sequence"/>
</dbReference>
<keyword evidence="16" id="KW-0732">Signal</keyword>
<keyword evidence="3" id="KW-1003">Cell membrane</keyword>
<evidence type="ECO:0000256" key="10">
    <source>
        <dbReference type="ARBA" id="ARBA00023316"/>
    </source>
</evidence>
<dbReference type="GO" id="GO:0000272">
    <property type="term" value="P:polysaccharide catabolic process"/>
    <property type="evidence" value="ECO:0007669"/>
    <property type="project" value="UniProtKB-KW"/>
</dbReference>